<dbReference type="Pfam" id="PF00027">
    <property type="entry name" value="cNMP_binding"/>
    <property type="match status" value="1"/>
</dbReference>
<dbReference type="PRINTS" id="PR00034">
    <property type="entry name" value="HTHCRP"/>
</dbReference>
<evidence type="ECO:0000259" key="5">
    <source>
        <dbReference type="PROSITE" id="PS51063"/>
    </source>
</evidence>
<dbReference type="Pfam" id="PF13545">
    <property type="entry name" value="HTH_Crp_2"/>
    <property type="match status" value="1"/>
</dbReference>
<dbReference type="RefSeq" id="WP_379721343.1">
    <property type="nucleotide sequence ID" value="NZ_JBHRYJ010000001.1"/>
</dbReference>
<keyword evidence="1" id="KW-0805">Transcription regulation</keyword>
<proteinExistence type="predicted"/>
<sequence length="260" mass="28343">MTVVAFESPPRHSTVRSAGPVHGQVRGAVSDPCTTCTVRQLSICAGLDHDDWNRLKQINHTMVLEPHRLLFQEGDPAEHVYTVTTGQLSLSLSLPDGRRQITEFLGPGDFIGLGLDGDMTHHILTAETLTEVHVCRFPRGAFARAMEQSAPLGRRVLSFASRRIAAAGEQQLMLGRKTAVERVASFLLRAARRNEDRGAPASPLTLAMTRNEIADHLGLTLETVSRGFSRLRQLGVIRLDGADRVTLSDLGRLVELAGGD</sequence>
<dbReference type="Gene3D" id="2.60.120.10">
    <property type="entry name" value="Jelly Rolls"/>
    <property type="match status" value="1"/>
</dbReference>
<feature type="domain" description="HTH crp-type" evidence="5">
    <location>
        <begin position="177"/>
        <end position="251"/>
    </location>
</feature>
<comment type="caution">
    <text evidence="6">The sequence shown here is derived from an EMBL/GenBank/DDBJ whole genome shotgun (WGS) entry which is preliminary data.</text>
</comment>
<dbReference type="EMBL" id="JBHRYJ010000001">
    <property type="protein sequence ID" value="MFC3674415.1"/>
    <property type="molecule type" value="Genomic_DNA"/>
</dbReference>
<dbReference type="InterPro" id="IPR000595">
    <property type="entry name" value="cNMP-bd_dom"/>
</dbReference>
<dbReference type="SMART" id="SM00419">
    <property type="entry name" value="HTH_CRP"/>
    <property type="match status" value="1"/>
</dbReference>
<feature type="domain" description="Cyclic nucleotide-binding" evidence="4">
    <location>
        <begin position="43"/>
        <end position="163"/>
    </location>
</feature>
<accession>A0ABV7VAG8</accession>
<dbReference type="Proteomes" id="UP001595711">
    <property type="component" value="Unassembled WGS sequence"/>
</dbReference>
<dbReference type="Gene3D" id="1.10.10.10">
    <property type="entry name" value="Winged helix-like DNA-binding domain superfamily/Winged helix DNA-binding domain"/>
    <property type="match status" value="1"/>
</dbReference>
<dbReference type="InterPro" id="IPR018490">
    <property type="entry name" value="cNMP-bd_dom_sf"/>
</dbReference>
<dbReference type="InterPro" id="IPR012318">
    <property type="entry name" value="HTH_CRP"/>
</dbReference>
<dbReference type="PANTHER" id="PTHR24567">
    <property type="entry name" value="CRP FAMILY TRANSCRIPTIONAL REGULATORY PROTEIN"/>
    <property type="match status" value="1"/>
</dbReference>
<keyword evidence="3" id="KW-0804">Transcription</keyword>
<name>A0ABV7VAG8_9PROT</name>
<dbReference type="InterPro" id="IPR050397">
    <property type="entry name" value="Env_Response_Regulators"/>
</dbReference>
<evidence type="ECO:0000256" key="1">
    <source>
        <dbReference type="ARBA" id="ARBA00023015"/>
    </source>
</evidence>
<dbReference type="PROSITE" id="PS50042">
    <property type="entry name" value="CNMP_BINDING_3"/>
    <property type="match status" value="1"/>
</dbReference>
<protein>
    <submittedName>
        <fullName evidence="6">Crp/Fnr family transcriptional regulator</fullName>
    </submittedName>
</protein>
<evidence type="ECO:0000256" key="2">
    <source>
        <dbReference type="ARBA" id="ARBA00023125"/>
    </source>
</evidence>
<keyword evidence="7" id="KW-1185">Reference proteome</keyword>
<dbReference type="PROSITE" id="PS51063">
    <property type="entry name" value="HTH_CRP_2"/>
    <property type="match status" value="1"/>
</dbReference>
<dbReference type="SUPFAM" id="SSF51206">
    <property type="entry name" value="cAMP-binding domain-like"/>
    <property type="match status" value="1"/>
</dbReference>
<dbReference type="InterPro" id="IPR036388">
    <property type="entry name" value="WH-like_DNA-bd_sf"/>
</dbReference>
<dbReference type="PANTHER" id="PTHR24567:SF75">
    <property type="entry name" value="FUMARATE AND NITRATE REDUCTION REGULATORY PROTEIN"/>
    <property type="match status" value="1"/>
</dbReference>
<reference evidence="7" key="1">
    <citation type="journal article" date="2019" name="Int. J. Syst. Evol. Microbiol.">
        <title>The Global Catalogue of Microorganisms (GCM) 10K type strain sequencing project: providing services to taxonomists for standard genome sequencing and annotation.</title>
        <authorList>
            <consortium name="The Broad Institute Genomics Platform"/>
            <consortium name="The Broad Institute Genome Sequencing Center for Infectious Disease"/>
            <person name="Wu L."/>
            <person name="Ma J."/>
        </authorList>
    </citation>
    <scope>NUCLEOTIDE SEQUENCE [LARGE SCALE GENOMIC DNA]</scope>
    <source>
        <strain evidence="7">KCTC 42182</strain>
    </source>
</reference>
<dbReference type="CDD" id="cd00092">
    <property type="entry name" value="HTH_CRP"/>
    <property type="match status" value="1"/>
</dbReference>
<gene>
    <name evidence="6" type="ORF">ACFOOQ_02605</name>
</gene>
<dbReference type="InterPro" id="IPR036390">
    <property type="entry name" value="WH_DNA-bd_sf"/>
</dbReference>
<evidence type="ECO:0000313" key="6">
    <source>
        <dbReference type="EMBL" id="MFC3674415.1"/>
    </source>
</evidence>
<evidence type="ECO:0000256" key="3">
    <source>
        <dbReference type="ARBA" id="ARBA00023163"/>
    </source>
</evidence>
<dbReference type="SMART" id="SM00100">
    <property type="entry name" value="cNMP"/>
    <property type="match status" value="1"/>
</dbReference>
<evidence type="ECO:0000259" key="4">
    <source>
        <dbReference type="PROSITE" id="PS50042"/>
    </source>
</evidence>
<keyword evidence="2" id="KW-0238">DNA-binding</keyword>
<organism evidence="6 7">
    <name type="scientific">Ferrovibrio xuzhouensis</name>
    <dbReference type="NCBI Taxonomy" id="1576914"/>
    <lineage>
        <taxon>Bacteria</taxon>
        <taxon>Pseudomonadati</taxon>
        <taxon>Pseudomonadota</taxon>
        <taxon>Alphaproteobacteria</taxon>
        <taxon>Rhodospirillales</taxon>
        <taxon>Rhodospirillaceae</taxon>
        <taxon>Ferrovibrio</taxon>
    </lineage>
</organism>
<dbReference type="SUPFAM" id="SSF46785">
    <property type="entry name" value="Winged helix' DNA-binding domain"/>
    <property type="match status" value="1"/>
</dbReference>
<dbReference type="CDD" id="cd00038">
    <property type="entry name" value="CAP_ED"/>
    <property type="match status" value="1"/>
</dbReference>
<dbReference type="InterPro" id="IPR014710">
    <property type="entry name" value="RmlC-like_jellyroll"/>
</dbReference>
<evidence type="ECO:0000313" key="7">
    <source>
        <dbReference type="Proteomes" id="UP001595711"/>
    </source>
</evidence>